<proteinExistence type="predicted"/>
<organism evidence="1">
    <name type="scientific">viral metagenome</name>
    <dbReference type="NCBI Taxonomy" id="1070528"/>
    <lineage>
        <taxon>unclassified sequences</taxon>
        <taxon>metagenomes</taxon>
        <taxon>organismal metagenomes</taxon>
    </lineage>
</organism>
<evidence type="ECO:0000313" key="1">
    <source>
        <dbReference type="EMBL" id="QHU22265.1"/>
    </source>
</evidence>
<dbReference type="AlphaFoldDB" id="A0A6C0KWD1"/>
<sequence length="121" mass="13698">MFAIGKALRTASHTFAERVNRGNFRNFGTSNILDMHAIDLLHNDFDEIEQLKNDQFHLPFVVTEIPPPFCPKCNNYVKNKCLFSPIRDISIEDFDLAANPNLIIQCPIFGGVSAIDDESEK</sequence>
<name>A0A6C0KWD1_9ZZZZ</name>
<reference evidence="1" key="1">
    <citation type="journal article" date="2020" name="Nature">
        <title>Giant virus diversity and host interactions through global metagenomics.</title>
        <authorList>
            <person name="Schulz F."/>
            <person name="Roux S."/>
            <person name="Paez-Espino D."/>
            <person name="Jungbluth S."/>
            <person name="Walsh D.A."/>
            <person name="Denef V.J."/>
            <person name="McMahon K.D."/>
            <person name="Konstantinidis K.T."/>
            <person name="Eloe-Fadrosh E.A."/>
            <person name="Kyrpides N.C."/>
            <person name="Woyke T."/>
        </authorList>
    </citation>
    <scope>NUCLEOTIDE SEQUENCE</scope>
    <source>
        <strain evidence="1">GVMAG-S-ERX555907-102</strain>
    </source>
</reference>
<accession>A0A6C0KWD1</accession>
<protein>
    <submittedName>
        <fullName evidence="1">Uncharacterized protein</fullName>
    </submittedName>
</protein>
<dbReference type="EMBL" id="MN741005">
    <property type="protein sequence ID" value="QHU22265.1"/>
    <property type="molecule type" value="Genomic_DNA"/>
</dbReference>